<feature type="transmembrane region" description="Helical" evidence="1">
    <location>
        <begin position="84"/>
        <end position="103"/>
    </location>
</feature>
<feature type="transmembrane region" description="Helical" evidence="1">
    <location>
        <begin position="110"/>
        <end position="129"/>
    </location>
</feature>
<keyword evidence="1" id="KW-0812">Transmembrane</keyword>
<keyword evidence="1" id="KW-1133">Transmembrane helix</keyword>
<name>A0A2P2KPU3_RHIMU</name>
<feature type="transmembrane region" description="Helical" evidence="1">
    <location>
        <begin position="44"/>
        <end position="72"/>
    </location>
</feature>
<keyword evidence="1" id="KW-0472">Membrane</keyword>
<reference evidence="2" key="1">
    <citation type="submission" date="2018-02" db="EMBL/GenBank/DDBJ databases">
        <title>Rhizophora mucronata_Transcriptome.</title>
        <authorList>
            <person name="Meera S.P."/>
            <person name="Sreeshan A."/>
            <person name="Augustine A."/>
        </authorList>
    </citation>
    <scope>NUCLEOTIDE SEQUENCE</scope>
    <source>
        <tissue evidence="2">Leaf</tissue>
    </source>
</reference>
<sequence length="134" mass="15284">MLVFYAYCHWMECDVIPFQRRIEDKTTCSYWNLCLISSYKRLPLLGMVICLLTNGLFLSSFGSTLIVCYYGEILYLGGMLLRPFVANTMLINVQMCFFISCFFISATNKLIVNLTGHGIFFLHSLSPILNGTGF</sequence>
<accession>A0A2P2KPU3</accession>
<dbReference type="EMBL" id="GGEC01027275">
    <property type="protein sequence ID" value="MBX07759.1"/>
    <property type="molecule type" value="Transcribed_RNA"/>
</dbReference>
<organism evidence="2">
    <name type="scientific">Rhizophora mucronata</name>
    <name type="common">Asiatic mangrove</name>
    <dbReference type="NCBI Taxonomy" id="61149"/>
    <lineage>
        <taxon>Eukaryota</taxon>
        <taxon>Viridiplantae</taxon>
        <taxon>Streptophyta</taxon>
        <taxon>Embryophyta</taxon>
        <taxon>Tracheophyta</taxon>
        <taxon>Spermatophyta</taxon>
        <taxon>Magnoliopsida</taxon>
        <taxon>eudicotyledons</taxon>
        <taxon>Gunneridae</taxon>
        <taxon>Pentapetalae</taxon>
        <taxon>rosids</taxon>
        <taxon>fabids</taxon>
        <taxon>Malpighiales</taxon>
        <taxon>Rhizophoraceae</taxon>
        <taxon>Rhizophora</taxon>
    </lineage>
</organism>
<protein>
    <submittedName>
        <fullName evidence="2">Uncharacterized protein MANES_16G112700</fullName>
    </submittedName>
</protein>
<proteinExistence type="predicted"/>
<evidence type="ECO:0000313" key="2">
    <source>
        <dbReference type="EMBL" id="MBX07759.1"/>
    </source>
</evidence>
<evidence type="ECO:0000256" key="1">
    <source>
        <dbReference type="SAM" id="Phobius"/>
    </source>
</evidence>
<dbReference type="AlphaFoldDB" id="A0A2P2KPU3"/>